<dbReference type="OrthoDB" id="3266879at2759"/>
<keyword evidence="3" id="KW-0812">Transmembrane</keyword>
<gene>
    <name evidence="4" type="ORF">PHACADRAFT_257843</name>
</gene>
<evidence type="ECO:0000313" key="5">
    <source>
        <dbReference type="Proteomes" id="UP000008370"/>
    </source>
</evidence>
<feature type="region of interest" description="Disordered" evidence="2">
    <location>
        <begin position="28"/>
        <end position="60"/>
    </location>
</feature>
<feature type="coiled-coil region" evidence="1">
    <location>
        <begin position="111"/>
        <end position="138"/>
    </location>
</feature>
<dbReference type="RefSeq" id="XP_007396880.1">
    <property type="nucleotide sequence ID" value="XM_007396818.1"/>
</dbReference>
<dbReference type="STRING" id="650164.K5W4V8"/>
<accession>K5W4V8</accession>
<dbReference type="GeneID" id="18916958"/>
<keyword evidence="5" id="KW-1185">Reference proteome</keyword>
<dbReference type="KEGG" id="pco:PHACADRAFT_257843"/>
<feature type="region of interest" description="Disordered" evidence="2">
    <location>
        <begin position="225"/>
        <end position="256"/>
    </location>
</feature>
<evidence type="ECO:0000313" key="4">
    <source>
        <dbReference type="EMBL" id="EKM54180.1"/>
    </source>
</evidence>
<evidence type="ECO:0000256" key="1">
    <source>
        <dbReference type="SAM" id="Coils"/>
    </source>
</evidence>
<dbReference type="HOGENOM" id="CLU_100706_1_0_1"/>
<protein>
    <submittedName>
        <fullName evidence="4">Uncharacterized protein</fullName>
    </submittedName>
</protein>
<evidence type="ECO:0000256" key="2">
    <source>
        <dbReference type="SAM" id="MobiDB-lite"/>
    </source>
</evidence>
<dbReference type="EMBL" id="JH930473">
    <property type="protein sequence ID" value="EKM54180.1"/>
    <property type="molecule type" value="Genomic_DNA"/>
</dbReference>
<keyword evidence="3" id="KW-1133">Transmembrane helix</keyword>
<organism evidence="4 5">
    <name type="scientific">Phanerochaete carnosa (strain HHB-10118-sp)</name>
    <name type="common">White-rot fungus</name>
    <name type="synonym">Peniophora carnosa</name>
    <dbReference type="NCBI Taxonomy" id="650164"/>
    <lineage>
        <taxon>Eukaryota</taxon>
        <taxon>Fungi</taxon>
        <taxon>Dikarya</taxon>
        <taxon>Basidiomycota</taxon>
        <taxon>Agaricomycotina</taxon>
        <taxon>Agaricomycetes</taxon>
        <taxon>Polyporales</taxon>
        <taxon>Phanerochaetaceae</taxon>
        <taxon>Phanerochaete</taxon>
    </lineage>
</organism>
<evidence type="ECO:0000256" key="3">
    <source>
        <dbReference type="SAM" id="Phobius"/>
    </source>
</evidence>
<feature type="transmembrane region" description="Helical" evidence="3">
    <location>
        <begin position="60"/>
        <end position="78"/>
    </location>
</feature>
<dbReference type="Proteomes" id="UP000008370">
    <property type="component" value="Unassembled WGS sequence"/>
</dbReference>
<dbReference type="InParanoid" id="K5W4V8"/>
<name>K5W4V8_PHACS</name>
<keyword evidence="3" id="KW-0472">Membrane</keyword>
<keyword evidence="1" id="KW-0175">Coiled coil</keyword>
<reference evidence="4 5" key="1">
    <citation type="journal article" date="2012" name="BMC Genomics">
        <title>Comparative genomics of the white-rot fungi, Phanerochaete carnosa and P. chrysosporium, to elucidate the genetic basis of the distinct wood types they colonize.</title>
        <authorList>
            <person name="Suzuki H."/>
            <person name="MacDonald J."/>
            <person name="Syed K."/>
            <person name="Salamov A."/>
            <person name="Hori C."/>
            <person name="Aerts A."/>
            <person name="Henrissat B."/>
            <person name="Wiebenga A."/>
            <person name="vanKuyk P.A."/>
            <person name="Barry K."/>
            <person name="Lindquist E."/>
            <person name="LaButti K."/>
            <person name="Lapidus A."/>
            <person name="Lucas S."/>
            <person name="Coutinho P."/>
            <person name="Gong Y."/>
            <person name="Samejima M."/>
            <person name="Mahadevan R."/>
            <person name="Abou-Zaid M."/>
            <person name="de Vries R.P."/>
            <person name="Igarashi K."/>
            <person name="Yadav J.S."/>
            <person name="Grigoriev I.V."/>
            <person name="Master E.R."/>
        </authorList>
    </citation>
    <scope>NUCLEOTIDE SEQUENCE [LARGE SCALE GENOMIC DNA]</scope>
    <source>
        <strain evidence="4 5">HHB-10118-sp</strain>
    </source>
</reference>
<feature type="compositionally biased region" description="Basic and acidic residues" evidence="2">
    <location>
        <begin position="239"/>
        <end position="256"/>
    </location>
</feature>
<proteinExistence type="predicted"/>
<sequence>MIRAQASRTLAAATRATPAVARVAAAPHARTYATIPDPQHPTDGPKPNDKPTPSAGGGNTFAMLTVGTAALIGGWWYLQQKEDPHAKRLEDQAALEKKAQEMKEAGKATAHDAARESKENYEATKVAAKDKLNQARTEAGSAAADVRGRLESVKSSTVQTYDSARNAAAATVNDATRKAEATYDEARKKAADAAHKVEAETQSWGQWLGSWFGYGKAKTEKTAEDAKREAARQVAAGADRVENAADKVENEARKRA</sequence>
<dbReference type="AlphaFoldDB" id="K5W4V8"/>